<sequence length="810" mass="87488">MKSSMGLLVSLYLSFLLAACSGGSGGGSDADSAPEKPTASISLLAPVDNTFSLKDGDVTVNLNGTDSSSPRNATLRYRWELIERPALSEATLSSADDAHTGFTADLPGDYVVSLIVDDGTASSVASRLTLTATSPFPVAITEPGHSVALGTDSLGLDGSFSTPPTGESGDLAYLWVLIEKPAESAAYLSNSDRSRATLHLDVKGEYKLQLVVTFNGITSAPAEVLVTVSSGDAPPVAIAEDASVILGEQVVLNAGESYDPEGKPLQYRWRWTSSPVDPDGVPLPDLTGTTSSTLTFTPIAAGTYNLNLFVFDGARKSAQREVTVVVERDPEAEDNKAPIGALEATGYFPSYSIGEQEVGERAEFNFVGYDPEGEALQIIEAVLVEKPSGSTAELQDIGSWKPMGKKIQVLDVAGTYRVQMTISDGVNAITTEATLQAKVGNVNGHPHTRGVEAQSKSVLVGDALIFDASSSDPNDDPMDFHWELVDRPDGSKAVIEAVIEPESQEYRRAKVVTDLPGSYTARLIVSDNRGLYARTYSQDDGLAKVSNAVPEIRSVVWARNWGRLSPGEDYFQILPCMSLLHRPVVVDPDGDEVFTHEELVSAPDGGEFTSDPNSEDCEDAYGLVFTKPGTYTFRYYATDLIDDAPEYDFVVQVEPLSQARGVRLRSISSRGSLWRPMPYENIPPYATPSGLRWDLSATEEQSIQWSMTAVDADYTIENVQIRHINGGLTSLTPWFEGLAEGQVIKKGASLTFRTWLPAVPCIRTDDKAEGFHFSFNIKELPELSFLYENWVGADDGTFGDWRQCEAGELD</sequence>
<evidence type="ECO:0000259" key="2">
    <source>
        <dbReference type="SMART" id="SM00089"/>
    </source>
</evidence>
<accession>A0ABY9EAX9</accession>
<dbReference type="Pfam" id="PF22352">
    <property type="entry name" value="K319L-like_PKD"/>
    <property type="match status" value="2"/>
</dbReference>
<dbReference type="SMART" id="SM00089">
    <property type="entry name" value="PKD"/>
    <property type="match status" value="2"/>
</dbReference>
<feature type="domain" description="PKD/Chitinase" evidence="2">
    <location>
        <begin position="236"/>
        <end position="329"/>
    </location>
</feature>
<dbReference type="Proteomes" id="UP001321520">
    <property type="component" value="Chromosome"/>
</dbReference>
<dbReference type="PROSITE" id="PS51257">
    <property type="entry name" value="PROKAR_LIPOPROTEIN"/>
    <property type="match status" value="1"/>
</dbReference>
<name>A0ABY9EAX9_9GAMM</name>
<dbReference type="PANTHER" id="PTHR46182:SF2">
    <property type="entry name" value="FI19480P1"/>
    <property type="match status" value="1"/>
</dbReference>
<keyword evidence="4" id="KW-1185">Reference proteome</keyword>
<dbReference type="InterPro" id="IPR022409">
    <property type="entry name" value="PKD/Chitinase_dom"/>
</dbReference>
<dbReference type="RefSeq" id="WP_301416184.1">
    <property type="nucleotide sequence ID" value="NZ_CP098023.1"/>
</dbReference>
<dbReference type="PANTHER" id="PTHR46182">
    <property type="entry name" value="FI19480P1"/>
    <property type="match status" value="1"/>
</dbReference>
<evidence type="ECO:0000313" key="4">
    <source>
        <dbReference type="Proteomes" id="UP001321520"/>
    </source>
</evidence>
<reference evidence="3 4" key="1">
    <citation type="submission" date="2022-05" db="EMBL/GenBank/DDBJ databases">
        <title>Microbulbifer sp. nov., isolated from sponge.</title>
        <authorList>
            <person name="Gao L."/>
        </authorList>
    </citation>
    <scope>NUCLEOTIDE SEQUENCE [LARGE SCALE GENOMIC DNA]</scope>
    <source>
        <strain evidence="3 4">MI-G</strain>
    </source>
</reference>
<protein>
    <recommendedName>
        <fullName evidence="2">PKD/Chitinase domain-containing protein</fullName>
    </recommendedName>
</protein>
<dbReference type="SUPFAM" id="SSF49299">
    <property type="entry name" value="PKD domain"/>
    <property type="match status" value="2"/>
</dbReference>
<organism evidence="3 4">
    <name type="scientific">Microbulbifer spongiae</name>
    <dbReference type="NCBI Taxonomy" id="2944933"/>
    <lineage>
        <taxon>Bacteria</taxon>
        <taxon>Pseudomonadati</taxon>
        <taxon>Pseudomonadota</taxon>
        <taxon>Gammaproteobacteria</taxon>
        <taxon>Cellvibrionales</taxon>
        <taxon>Microbulbiferaceae</taxon>
        <taxon>Microbulbifer</taxon>
    </lineage>
</organism>
<keyword evidence="1" id="KW-0732">Signal</keyword>
<dbReference type="InterPro" id="IPR035986">
    <property type="entry name" value="PKD_dom_sf"/>
</dbReference>
<gene>
    <name evidence="3" type="ORF">M8T91_01615</name>
</gene>
<dbReference type="EMBL" id="CP098023">
    <property type="protein sequence ID" value="WKD50153.1"/>
    <property type="molecule type" value="Genomic_DNA"/>
</dbReference>
<dbReference type="InterPro" id="IPR013783">
    <property type="entry name" value="Ig-like_fold"/>
</dbReference>
<evidence type="ECO:0000256" key="1">
    <source>
        <dbReference type="SAM" id="SignalP"/>
    </source>
</evidence>
<evidence type="ECO:0000313" key="3">
    <source>
        <dbReference type="EMBL" id="WKD50153.1"/>
    </source>
</evidence>
<feature type="domain" description="PKD/Chitinase" evidence="2">
    <location>
        <begin position="448"/>
        <end position="589"/>
    </location>
</feature>
<dbReference type="InterPro" id="IPR029865">
    <property type="entry name" value="KIAA0319-like"/>
</dbReference>
<feature type="signal peptide" evidence="1">
    <location>
        <begin position="1"/>
        <end position="18"/>
    </location>
</feature>
<feature type="chain" id="PRO_5047077453" description="PKD/Chitinase domain-containing protein" evidence="1">
    <location>
        <begin position="19"/>
        <end position="810"/>
    </location>
</feature>
<dbReference type="Gene3D" id="2.60.40.10">
    <property type="entry name" value="Immunoglobulins"/>
    <property type="match status" value="4"/>
</dbReference>
<proteinExistence type="predicted"/>